<reference evidence="2 3" key="1">
    <citation type="submission" date="2008-03" db="EMBL/GenBank/DDBJ databases">
        <title>The Genome Sequence of Verticillium dahliae VdLs.17.</title>
        <authorList>
            <consortium name="The Broad Institute Genome Sequencing Platform"/>
            <person name="Ma L.-J.J."/>
            <person name="Klosterman S.J."/>
            <person name="Subbarao K."/>
            <person name="Dobinson K."/>
            <person name="Veronese P."/>
            <person name="Kang S."/>
            <person name="Gold S.E."/>
            <person name="Young S."/>
            <person name="Jaffe D."/>
            <person name="Gnerre S."/>
            <person name="Berlin A."/>
            <person name="Heiman D."/>
            <person name="Hepburn T."/>
            <person name="Sykes S."/>
            <person name="Alvarado L."/>
            <person name="Kodira C.D."/>
            <person name="Lander E."/>
            <person name="Galagan J."/>
            <person name="Nusbaum C."/>
            <person name="Birren B."/>
        </authorList>
    </citation>
    <scope>NUCLEOTIDE SEQUENCE [LARGE SCALE GENOMIC DNA]</scope>
    <source>
        <strain evidence="3">VdLs.17 / ATCC MYA-4575 / FGSC 10137</strain>
    </source>
</reference>
<dbReference type="KEGG" id="vda:VDAG_05201"/>
<dbReference type="OMA" id="GEACHAP"/>
<dbReference type="EMBL" id="DS572703">
    <property type="protein sequence ID" value="EGY23763.1"/>
    <property type="molecule type" value="Genomic_DNA"/>
</dbReference>
<feature type="region of interest" description="Disordered" evidence="1">
    <location>
        <begin position="1"/>
        <end position="44"/>
    </location>
</feature>
<evidence type="ECO:0000313" key="3">
    <source>
        <dbReference type="Proteomes" id="UP000001611"/>
    </source>
</evidence>
<sequence>MTSGEGQTDRATKLQNWGEEGMRQENDRKLALREKSAPQDIESRQVVEAQGARNYEADAVGIQALGGALGASQATLNAPHQTTAITEKHVTRPHVGSIEVTSVQSLGNPNNAHRAVGRAVSLDKQAGQKSASAAVGRLSLSAIATLATSERDLLDSGKTGAIPSNPSLHPDLQPPFEPNQASLPYLKPDTTRSRLKRRTKESLVKPKPKRLNAMKGVKLSQSRIFDVEEYKDFTLHPDGSMTCVVTWTPQTVQLRDMRGSEAMAICEREITSKFSANKWVKQKAAYFDRTTKRKT</sequence>
<dbReference type="AlphaFoldDB" id="G2X4W9"/>
<dbReference type="HOGENOM" id="CLU_1023781_0_0_1"/>
<evidence type="ECO:0000256" key="1">
    <source>
        <dbReference type="SAM" id="MobiDB-lite"/>
    </source>
</evidence>
<dbReference type="GeneID" id="20706664"/>
<dbReference type="RefSeq" id="XP_009653232.1">
    <property type="nucleotide sequence ID" value="XM_009654937.1"/>
</dbReference>
<proteinExistence type="predicted"/>
<accession>G2X4W9</accession>
<organism evidence="2 3">
    <name type="scientific">Verticillium dahliae (strain VdLs.17 / ATCC MYA-4575 / FGSC 10137)</name>
    <name type="common">Verticillium wilt</name>
    <dbReference type="NCBI Taxonomy" id="498257"/>
    <lineage>
        <taxon>Eukaryota</taxon>
        <taxon>Fungi</taxon>
        <taxon>Dikarya</taxon>
        <taxon>Ascomycota</taxon>
        <taxon>Pezizomycotina</taxon>
        <taxon>Sordariomycetes</taxon>
        <taxon>Hypocreomycetidae</taxon>
        <taxon>Glomerellales</taxon>
        <taxon>Plectosphaerellaceae</taxon>
        <taxon>Verticillium</taxon>
    </lineage>
</organism>
<feature type="region of interest" description="Disordered" evidence="1">
    <location>
        <begin position="176"/>
        <end position="203"/>
    </location>
</feature>
<evidence type="ECO:0000313" key="2">
    <source>
        <dbReference type="EMBL" id="EGY23763.1"/>
    </source>
</evidence>
<gene>
    <name evidence="2" type="ORF">VDAG_05201</name>
</gene>
<dbReference type="InParanoid" id="G2X4W9"/>
<dbReference type="OrthoDB" id="10311036at2759"/>
<dbReference type="eggNOG" id="ENOG502R71M">
    <property type="taxonomic scope" value="Eukaryota"/>
</dbReference>
<name>G2X4W9_VERDV</name>
<protein>
    <submittedName>
        <fullName evidence="2">Uncharacterized protein</fullName>
    </submittedName>
</protein>
<keyword evidence="3" id="KW-1185">Reference proteome</keyword>
<dbReference type="Proteomes" id="UP000001611">
    <property type="component" value="Chromosome 4"/>
</dbReference>
<feature type="compositionally biased region" description="Basic and acidic residues" evidence="1">
    <location>
        <begin position="20"/>
        <end position="44"/>
    </location>
</feature>